<reference evidence="1 2" key="1">
    <citation type="submission" date="2024-04" db="EMBL/GenBank/DDBJ databases">
        <title>Novel genus in family Flammeovirgaceae.</title>
        <authorList>
            <person name="Nguyen T.H."/>
            <person name="Vuong T.Q."/>
            <person name="Le H."/>
            <person name="Kim S.-G."/>
        </authorList>
    </citation>
    <scope>NUCLEOTIDE SEQUENCE [LARGE SCALE GENOMIC DNA]</scope>
    <source>
        <strain evidence="1 2">JCM 23209</strain>
    </source>
</reference>
<dbReference type="InterPro" id="IPR049811">
    <property type="entry name" value="MJ1673-like_dom"/>
</dbReference>
<keyword evidence="2" id="KW-1185">Reference proteome</keyword>
<sequence length="127" mass="14752">MKLYLLFSHSLTPEQMADARRSLGVEEFVSLPEDLQQRFSNIPPDIDDLNEYLTPVYDWIGEHANELDYFLVQGDFGATYKIVDFIKSFNYGIPVYATTARQSVDETQPDGSVVTQRIFKHQCFREY</sequence>
<dbReference type="AlphaFoldDB" id="A0AAW9S004"/>
<dbReference type="RefSeq" id="WP_346819770.1">
    <property type="nucleotide sequence ID" value="NZ_JBDKWZ010000002.1"/>
</dbReference>
<accession>A0AAW9S004</accession>
<dbReference type="EMBL" id="JBDKWZ010000002">
    <property type="protein sequence ID" value="MEN7546982.1"/>
    <property type="molecule type" value="Genomic_DNA"/>
</dbReference>
<dbReference type="Proteomes" id="UP001403385">
    <property type="component" value="Unassembled WGS sequence"/>
</dbReference>
<proteinExistence type="predicted"/>
<dbReference type="NCBIfam" id="NF040559">
    <property type="entry name" value="CAS_Csx20"/>
    <property type="match status" value="1"/>
</dbReference>
<gene>
    <name evidence="1" type="primary">csx20</name>
    <name evidence="1" type="ORF">AAG747_03635</name>
</gene>
<evidence type="ECO:0000313" key="2">
    <source>
        <dbReference type="Proteomes" id="UP001403385"/>
    </source>
</evidence>
<comment type="caution">
    <text evidence="1">The sequence shown here is derived from an EMBL/GenBank/DDBJ whole genome shotgun (WGS) entry which is preliminary data.</text>
</comment>
<organism evidence="1 2">
    <name type="scientific">Rapidithrix thailandica</name>
    <dbReference type="NCBI Taxonomy" id="413964"/>
    <lineage>
        <taxon>Bacteria</taxon>
        <taxon>Pseudomonadati</taxon>
        <taxon>Bacteroidota</taxon>
        <taxon>Cytophagia</taxon>
        <taxon>Cytophagales</taxon>
        <taxon>Flammeovirgaceae</taxon>
        <taxon>Rapidithrix</taxon>
    </lineage>
</organism>
<protein>
    <submittedName>
        <fullName evidence="1">CRISPR-associated protein Csx20</fullName>
    </submittedName>
</protein>
<name>A0AAW9S004_9BACT</name>
<evidence type="ECO:0000313" key="1">
    <source>
        <dbReference type="EMBL" id="MEN7546982.1"/>
    </source>
</evidence>